<gene>
    <name evidence="1" type="ORF">E5342_08560</name>
</gene>
<evidence type="ECO:0000313" key="1">
    <source>
        <dbReference type="EMBL" id="TGY58112.1"/>
    </source>
</evidence>
<dbReference type="Gene3D" id="2.60.20.10">
    <property type="entry name" value="Crystallins"/>
    <property type="match status" value="1"/>
</dbReference>
<dbReference type="InterPro" id="IPR011024">
    <property type="entry name" value="G_crystallin-like"/>
</dbReference>
<organism evidence="1 2">
    <name type="scientific">Parabacteroides distasonis</name>
    <dbReference type="NCBI Taxonomy" id="823"/>
    <lineage>
        <taxon>Bacteria</taxon>
        <taxon>Pseudomonadati</taxon>
        <taxon>Bacteroidota</taxon>
        <taxon>Bacteroidia</taxon>
        <taxon>Bacteroidales</taxon>
        <taxon>Tannerellaceae</taxon>
        <taxon>Parabacteroides</taxon>
    </lineage>
</organism>
<reference evidence="1 2" key="1">
    <citation type="submission" date="2019-04" db="EMBL/GenBank/DDBJ databases">
        <title>Microbes associate with the intestines of laboratory mice.</title>
        <authorList>
            <person name="Navarre W."/>
            <person name="Wong E."/>
            <person name="Huang K."/>
            <person name="Tropini C."/>
            <person name="Ng K."/>
            <person name="Yu B."/>
        </authorList>
    </citation>
    <scope>NUCLEOTIDE SEQUENCE [LARGE SCALE GENOMIC DNA]</scope>
    <source>
        <strain evidence="1 2">NM39_I3</strain>
    </source>
</reference>
<name>A0A4S2EQZ0_PARDI</name>
<accession>A0A4S2EQZ0</accession>
<proteinExistence type="predicted"/>
<sequence length="210" mass="24211">MANVASVNDTIIKKLDFYYKGNHYVSDYSSLNDSIVEIFDEEVRSLYFSLSDSSQVVTYIHPEGYIEYFDNLDMMRSSLEEEEPNRIATRDLSIMQKYGRFYLYDDDGFSGRMIIVEEFGGFVVSHLKSYKTALGETANFNDKTTALKIELGSDNLYYKFWEDDHFSGRCLVLRTTGGRAEIRNLKDYPLAGSSKSWNDRITSISIDDKL</sequence>
<dbReference type="Proteomes" id="UP000310032">
    <property type="component" value="Unassembled WGS sequence"/>
</dbReference>
<evidence type="ECO:0000313" key="2">
    <source>
        <dbReference type="Proteomes" id="UP000310032"/>
    </source>
</evidence>
<dbReference type="SUPFAM" id="SSF49695">
    <property type="entry name" value="gamma-Crystallin-like"/>
    <property type="match status" value="1"/>
</dbReference>
<dbReference type="EMBL" id="SRYM01000019">
    <property type="protein sequence ID" value="TGY58112.1"/>
    <property type="molecule type" value="Genomic_DNA"/>
</dbReference>
<comment type="caution">
    <text evidence="1">The sequence shown here is derived from an EMBL/GenBank/DDBJ whole genome shotgun (WGS) entry which is preliminary data.</text>
</comment>
<dbReference type="AlphaFoldDB" id="A0A4S2EQZ0"/>
<dbReference type="RefSeq" id="WP_135959206.1">
    <property type="nucleotide sequence ID" value="NZ_SRYM01000019.1"/>
</dbReference>
<protein>
    <submittedName>
        <fullName evidence="1">Uncharacterized protein</fullName>
    </submittedName>
</protein>